<feature type="transmembrane region" description="Helical" evidence="1">
    <location>
        <begin position="12"/>
        <end position="34"/>
    </location>
</feature>
<dbReference type="EMBL" id="JFHE01000032">
    <property type="protein sequence ID" value="KDR29137.1"/>
    <property type="molecule type" value="Genomic_DNA"/>
</dbReference>
<keyword evidence="1" id="KW-0472">Membrane</keyword>
<dbReference type="OrthoDB" id="9130879at2"/>
<reference evidence="5" key="3">
    <citation type="journal article" date="2019" name="Int. J. Syst. Evol. Microbiol.">
        <title>The Global Catalogue of Microorganisms (GCM) 10K type strain sequencing project: providing services to taxonomists for standard genome sequencing and annotation.</title>
        <authorList>
            <consortium name="The Broad Institute Genomics Platform"/>
            <consortium name="The Broad Institute Genome Sequencing Center for Infectious Disease"/>
            <person name="Wu L."/>
            <person name="Ma J."/>
        </authorList>
    </citation>
    <scope>NUCLEOTIDE SEQUENCE [LARGE SCALE GENOMIC DNA]</scope>
    <source>
        <strain evidence="5">CGMCC 1.11013</strain>
    </source>
</reference>
<comment type="caution">
    <text evidence="3">The sequence shown here is derived from an EMBL/GenBank/DDBJ whole genome shotgun (WGS) entry which is preliminary data.</text>
</comment>
<reference evidence="2" key="4">
    <citation type="submission" date="2024-05" db="EMBL/GenBank/DDBJ databases">
        <authorList>
            <person name="Sun Q."/>
            <person name="Zhou Y."/>
        </authorList>
    </citation>
    <scope>NUCLEOTIDE SEQUENCE</scope>
    <source>
        <strain evidence="2">CGMCC 1.11013</strain>
    </source>
</reference>
<evidence type="ECO:0008006" key="6">
    <source>
        <dbReference type="Google" id="ProtNLM"/>
    </source>
</evidence>
<gene>
    <name evidence="3" type="ORF">BG57_18570</name>
    <name evidence="2" type="ORF">GCM10010985_26620</name>
</gene>
<protein>
    <recommendedName>
        <fullName evidence="6">MFS transporter permease</fullName>
    </recommendedName>
</protein>
<dbReference type="Proteomes" id="UP000597138">
    <property type="component" value="Unassembled WGS sequence"/>
</dbReference>
<dbReference type="AlphaFoldDB" id="A0A069NLW5"/>
<organism evidence="3 4">
    <name type="scientific">Caballeronia grimmiae</name>
    <dbReference type="NCBI Taxonomy" id="1071679"/>
    <lineage>
        <taxon>Bacteria</taxon>
        <taxon>Pseudomonadati</taxon>
        <taxon>Pseudomonadota</taxon>
        <taxon>Betaproteobacteria</taxon>
        <taxon>Burkholderiales</taxon>
        <taxon>Burkholderiaceae</taxon>
        <taxon>Caballeronia</taxon>
    </lineage>
</organism>
<dbReference type="STRING" id="1071679.BG57_18570"/>
<dbReference type="EMBL" id="BMEG01000004">
    <property type="protein sequence ID" value="GGD70812.1"/>
    <property type="molecule type" value="Genomic_DNA"/>
</dbReference>
<feature type="transmembrane region" description="Helical" evidence="1">
    <location>
        <begin position="91"/>
        <end position="114"/>
    </location>
</feature>
<evidence type="ECO:0000313" key="5">
    <source>
        <dbReference type="Proteomes" id="UP000597138"/>
    </source>
</evidence>
<proteinExistence type="predicted"/>
<evidence type="ECO:0000313" key="4">
    <source>
        <dbReference type="Proteomes" id="UP000027439"/>
    </source>
</evidence>
<reference evidence="3 4" key="2">
    <citation type="submission" date="2014-03" db="EMBL/GenBank/DDBJ databases">
        <title>Draft Genome Sequences of Four Burkholderia Strains.</title>
        <authorList>
            <person name="Liu X.Y."/>
            <person name="Li C.X."/>
            <person name="Xu J.H."/>
        </authorList>
    </citation>
    <scope>NUCLEOTIDE SEQUENCE [LARGE SCALE GENOMIC DNA]</scope>
    <source>
        <strain evidence="3 4">R27</strain>
    </source>
</reference>
<sequence>MLRKAWRGEERFWKVWWLLGLPLHLAWWAVYLYLWGTGVPPESFLLMTIWFWPGMLGLFAGCGALYLAWCTAAWRCAANVDRRVWTYVARLLIGVGLGSFLTECALILTAPLIAG</sequence>
<accession>A0A069NLW5</accession>
<dbReference type="eggNOG" id="ENOG5032P5A">
    <property type="taxonomic scope" value="Bacteria"/>
</dbReference>
<name>A0A069NLW5_9BURK</name>
<feature type="transmembrane region" description="Helical" evidence="1">
    <location>
        <begin position="49"/>
        <end position="70"/>
    </location>
</feature>
<evidence type="ECO:0000313" key="3">
    <source>
        <dbReference type="EMBL" id="KDR29137.1"/>
    </source>
</evidence>
<evidence type="ECO:0000256" key="1">
    <source>
        <dbReference type="SAM" id="Phobius"/>
    </source>
</evidence>
<keyword evidence="5" id="KW-1185">Reference proteome</keyword>
<reference evidence="2" key="1">
    <citation type="journal article" date="2014" name="Int. J. Syst. Evol. Microbiol.">
        <title>Complete genome of a new Firmicutes species belonging to the dominant human colonic microbiota ('Ruminococcus bicirculans') reveals two chromosomes and a selective capacity to utilize plant glucans.</title>
        <authorList>
            <consortium name="NISC Comparative Sequencing Program"/>
            <person name="Wegmann U."/>
            <person name="Louis P."/>
            <person name="Goesmann A."/>
            <person name="Henrissat B."/>
            <person name="Duncan S.H."/>
            <person name="Flint H.J."/>
        </authorList>
    </citation>
    <scope>NUCLEOTIDE SEQUENCE</scope>
    <source>
        <strain evidence="2">CGMCC 1.11013</strain>
    </source>
</reference>
<evidence type="ECO:0000313" key="2">
    <source>
        <dbReference type="EMBL" id="GGD70812.1"/>
    </source>
</evidence>
<keyword evidence="1" id="KW-0812">Transmembrane</keyword>
<dbReference type="RefSeq" id="WP_035968771.1">
    <property type="nucleotide sequence ID" value="NZ_BMEG01000004.1"/>
</dbReference>
<keyword evidence="1" id="KW-1133">Transmembrane helix</keyword>
<dbReference type="Proteomes" id="UP000027439">
    <property type="component" value="Unassembled WGS sequence"/>
</dbReference>